<feature type="compositionally biased region" description="Basic and acidic residues" evidence="2">
    <location>
        <begin position="89"/>
        <end position="103"/>
    </location>
</feature>
<dbReference type="Proteomes" id="UP000693970">
    <property type="component" value="Unassembled WGS sequence"/>
</dbReference>
<gene>
    <name evidence="3" type="ORF">IV203_027026</name>
</gene>
<dbReference type="EMBL" id="JAGRRH010000010">
    <property type="protein sequence ID" value="KAG7363665.1"/>
    <property type="molecule type" value="Genomic_DNA"/>
</dbReference>
<reference evidence="3" key="2">
    <citation type="submission" date="2021-04" db="EMBL/GenBank/DDBJ databases">
        <authorList>
            <person name="Podell S."/>
        </authorList>
    </citation>
    <scope>NUCLEOTIDE SEQUENCE</scope>
    <source>
        <strain evidence="3">Hildebrandi</strain>
    </source>
</reference>
<name>A0A9K3LJR1_9STRA</name>
<dbReference type="InterPro" id="IPR019734">
    <property type="entry name" value="TPR_rpt"/>
</dbReference>
<keyword evidence="4" id="KW-1185">Reference proteome</keyword>
<feature type="region of interest" description="Disordered" evidence="2">
    <location>
        <begin position="71"/>
        <end position="137"/>
    </location>
</feature>
<dbReference type="OrthoDB" id="46640at2759"/>
<dbReference type="PROSITE" id="PS50005">
    <property type="entry name" value="TPR"/>
    <property type="match status" value="1"/>
</dbReference>
<sequence length="342" mass="37758">MSASMVDSPVVTSDPRFRAGRTLVERGMADQGAVDMFATLLEETTQTYGESSIESAPAYYEYGNALLRAAAIAQQQEDEQQQQQQQPEDGEKKPSVSKEKDDQSGNDNEESNDNSTNDEDPNEEEEEEEEEEESDVPLALTMMENAYSILDDYCESSSNNSSCDYSKWVKEQFPRVLLGIGDTLSTLGRHADAADAYSRSLEIRQNELQEFSNNNNNDTAVATIPQLVAHRKVVEATILVAEELLACPPDQDVVTTETSSLIVKKEERIAYAKGYYDKARDALQEAVFLMGKLAAANVDLGREKEDVCFLATLVMGVGESLAAIDEAHDTQPSEPVQKKAKR</sequence>
<feature type="compositionally biased region" description="Low complexity" evidence="2">
    <location>
        <begin position="71"/>
        <end position="86"/>
    </location>
</feature>
<dbReference type="AlphaFoldDB" id="A0A9K3LJR1"/>
<feature type="repeat" description="TPR" evidence="1">
    <location>
        <begin position="174"/>
        <end position="207"/>
    </location>
</feature>
<evidence type="ECO:0000313" key="4">
    <source>
        <dbReference type="Proteomes" id="UP000693970"/>
    </source>
</evidence>
<feature type="compositionally biased region" description="Acidic residues" evidence="2">
    <location>
        <begin position="107"/>
        <end position="135"/>
    </location>
</feature>
<protein>
    <recommendedName>
        <fullName evidence="5">Tetratricopeptide SHNi-TPR domain-containing protein</fullName>
    </recommendedName>
</protein>
<reference evidence="3" key="1">
    <citation type="journal article" date="2021" name="Sci. Rep.">
        <title>Diploid genomic architecture of Nitzschia inconspicua, an elite biomass production diatom.</title>
        <authorList>
            <person name="Oliver A."/>
            <person name="Podell S."/>
            <person name="Pinowska A."/>
            <person name="Traller J.C."/>
            <person name="Smith S.R."/>
            <person name="McClure R."/>
            <person name="Beliaev A."/>
            <person name="Bohutskyi P."/>
            <person name="Hill E.A."/>
            <person name="Rabines A."/>
            <person name="Zheng H."/>
            <person name="Allen L.Z."/>
            <person name="Kuo A."/>
            <person name="Grigoriev I.V."/>
            <person name="Allen A.E."/>
            <person name="Hazlebeck D."/>
            <person name="Allen E.E."/>
        </authorList>
    </citation>
    <scope>NUCLEOTIDE SEQUENCE</scope>
    <source>
        <strain evidence="3">Hildebrandi</strain>
    </source>
</reference>
<proteinExistence type="predicted"/>
<evidence type="ECO:0000256" key="2">
    <source>
        <dbReference type="SAM" id="MobiDB-lite"/>
    </source>
</evidence>
<comment type="caution">
    <text evidence="3">The sequence shown here is derived from an EMBL/GenBank/DDBJ whole genome shotgun (WGS) entry which is preliminary data.</text>
</comment>
<accession>A0A9K3LJR1</accession>
<evidence type="ECO:0000313" key="3">
    <source>
        <dbReference type="EMBL" id="KAG7363665.1"/>
    </source>
</evidence>
<organism evidence="3 4">
    <name type="scientific">Nitzschia inconspicua</name>
    <dbReference type="NCBI Taxonomy" id="303405"/>
    <lineage>
        <taxon>Eukaryota</taxon>
        <taxon>Sar</taxon>
        <taxon>Stramenopiles</taxon>
        <taxon>Ochrophyta</taxon>
        <taxon>Bacillariophyta</taxon>
        <taxon>Bacillariophyceae</taxon>
        <taxon>Bacillariophycidae</taxon>
        <taxon>Bacillariales</taxon>
        <taxon>Bacillariaceae</taxon>
        <taxon>Nitzschia</taxon>
    </lineage>
</organism>
<keyword evidence="1" id="KW-0802">TPR repeat</keyword>
<evidence type="ECO:0008006" key="5">
    <source>
        <dbReference type="Google" id="ProtNLM"/>
    </source>
</evidence>
<evidence type="ECO:0000256" key="1">
    <source>
        <dbReference type="PROSITE-ProRule" id="PRU00339"/>
    </source>
</evidence>